<proteinExistence type="predicted"/>
<accession>A0ACC1ACY7</accession>
<sequence length="125" mass="14149">MKVMELLIRHVKVNAKNFHGWTAMDIFYGQEYSPEREILGKILRRARAKSAFCDDSTTTFASYLRKPLSLIERRNNILGISGQDPTQSSRDVLLLVVTLIATSTFQAVLNPPLELWQAVTGLKNN</sequence>
<dbReference type="Proteomes" id="UP001164250">
    <property type="component" value="Chromosome 11"/>
</dbReference>
<organism evidence="1 2">
    <name type="scientific">Pistacia atlantica</name>
    <dbReference type="NCBI Taxonomy" id="434234"/>
    <lineage>
        <taxon>Eukaryota</taxon>
        <taxon>Viridiplantae</taxon>
        <taxon>Streptophyta</taxon>
        <taxon>Embryophyta</taxon>
        <taxon>Tracheophyta</taxon>
        <taxon>Spermatophyta</taxon>
        <taxon>Magnoliopsida</taxon>
        <taxon>eudicotyledons</taxon>
        <taxon>Gunneridae</taxon>
        <taxon>Pentapetalae</taxon>
        <taxon>rosids</taxon>
        <taxon>malvids</taxon>
        <taxon>Sapindales</taxon>
        <taxon>Anacardiaceae</taxon>
        <taxon>Pistacia</taxon>
    </lineage>
</organism>
<name>A0ACC1ACY7_9ROSI</name>
<evidence type="ECO:0000313" key="2">
    <source>
        <dbReference type="Proteomes" id="UP001164250"/>
    </source>
</evidence>
<keyword evidence="2" id="KW-1185">Reference proteome</keyword>
<comment type="caution">
    <text evidence="1">The sequence shown here is derived from an EMBL/GenBank/DDBJ whole genome shotgun (WGS) entry which is preliminary data.</text>
</comment>
<reference evidence="2" key="1">
    <citation type="journal article" date="2023" name="G3 (Bethesda)">
        <title>Genome assembly and association tests identify interacting loci associated with vigor, precocity, and sex in interspecific pistachio rootstocks.</title>
        <authorList>
            <person name="Palmer W."/>
            <person name="Jacygrad E."/>
            <person name="Sagayaradj S."/>
            <person name="Cavanaugh K."/>
            <person name="Han R."/>
            <person name="Bertier L."/>
            <person name="Beede B."/>
            <person name="Kafkas S."/>
            <person name="Golino D."/>
            <person name="Preece J."/>
            <person name="Michelmore R."/>
        </authorList>
    </citation>
    <scope>NUCLEOTIDE SEQUENCE [LARGE SCALE GENOMIC DNA]</scope>
</reference>
<evidence type="ECO:0000313" key="1">
    <source>
        <dbReference type="EMBL" id="KAJ0084291.1"/>
    </source>
</evidence>
<dbReference type="EMBL" id="CM047907">
    <property type="protein sequence ID" value="KAJ0084291.1"/>
    <property type="molecule type" value="Genomic_DNA"/>
</dbReference>
<protein>
    <submittedName>
        <fullName evidence="1">Uncharacterized protein</fullName>
    </submittedName>
</protein>
<gene>
    <name evidence="1" type="ORF">Patl1_29809</name>
</gene>